<reference evidence="2 3" key="1">
    <citation type="submission" date="2016-06" db="EMBL/GenBank/DDBJ databases">
        <title>Genome sequence of Porphyrobacter dokdonensis DSW-74.</title>
        <authorList>
            <person name="Kim J.F."/>
            <person name="Song J.Y."/>
        </authorList>
    </citation>
    <scope>NUCLEOTIDE SEQUENCE [LARGE SCALE GENOMIC DNA]</scope>
    <source>
        <strain evidence="2 3">DSW-74</strain>
    </source>
</reference>
<dbReference type="STRING" id="1300349.I603_2454"/>
<evidence type="ECO:0000313" key="3">
    <source>
        <dbReference type="Proteomes" id="UP000092484"/>
    </source>
</evidence>
<evidence type="ECO:0000256" key="1">
    <source>
        <dbReference type="SAM" id="Phobius"/>
    </source>
</evidence>
<organism evidence="2 3">
    <name type="scientific">Erythrobacter dokdonensis DSW-74</name>
    <dbReference type="NCBI Taxonomy" id="1300349"/>
    <lineage>
        <taxon>Bacteria</taxon>
        <taxon>Pseudomonadati</taxon>
        <taxon>Pseudomonadota</taxon>
        <taxon>Alphaproteobacteria</taxon>
        <taxon>Sphingomonadales</taxon>
        <taxon>Erythrobacteraceae</taxon>
        <taxon>Erythrobacter/Porphyrobacter group</taxon>
        <taxon>Erythrobacter</taxon>
    </lineage>
</organism>
<proteinExistence type="predicted"/>
<comment type="caution">
    <text evidence="2">The sequence shown here is derived from an EMBL/GenBank/DDBJ whole genome shotgun (WGS) entry which is preliminary data.</text>
</comment>
<protein>
    <submittedName>
        <fullName evidence="2">Uncharacterized protein</fullName>
    </submittedName>
</protein>
<dbReference type="Proteomes" id="UP000092484">
    <property type="component" value="Unassembled WGS sequence"/>
</dbReference>
<feature type="transmembrane region" description="Helical" evidence="1">
    <location>
        <begin position="36"/>
        <end position="54"/>
    </location>
</feature>
<accession>A0A1A7BGF0</accession>
<keyword evidence="1" id="KW-0812">Transmembrane</keyword>
<keyword evidence="3" id="KW-1185">Reference proteome</keyword>
<keyword evidence="1" id="KW-0472">Membrane</keyword>
<name>A0A1A7BGF0_9SPHN</name>
<evidence type="ECO:0000313" key="2">
    <source>
        <dbReference type="EMBL" id="OBV10492.1"/>
    </source>
</evidence>
<gene>
    <name evidence="2" type="ORF">I603_2454</name>
</gene>
<dbReference type="EMBL" id="LZYB01000006">
    <property type="protein sequence ID" value="OBV10492.1"/>
    <property type="molecule type" value="Genomic_DNA"/>
</dbReference>
<keyword evidence="1" id="KW-1133">Transmembrane helix</keyword>
<dbReference type="AlphaFoldDB" id="A0A1A7BGF0"/>
<sequence length="55" mass="6139">MSRPRPTSFDEELERRLAILARCEEPDRRLPRTDTIALAAITAGCFAIVLIAQAL</sequence>
<dbReference type="RefSeq" id="WP_157090872.1">
    <property type="nucleotide sequence ID" value="NZ_LZYB01000006.1"/>
</dbReference>